<keyword evidence="3" id="KW-1185">Reference proteome</keyword>
<dbReference type="Proteomes" id="UP000619788">
    <property type="component" value="Unassembled WGS sequence"/>
</dbReference>
<feature type="transmembrane region" description="Helical" evidence="1">
    <location>
        <begin position="21"/>
        <end position="40"/>
    </location>
</feature>
<dbReference type="AlphaFoldDB" id="A0A8J3SJZ4"/>
<dbReference type="RefSeq" id="WP_204067947.1">
    <property type="nucleotide sequence ID" value="NZ_BOOJ01000057.1"/>
</dbReference>
<evidence type="ECO:0000256" key="1">
    <source>
        <dbReference type="SAM" id="Phobius"/>
    </source>
</evidence>
<sequence length="131" mass="15033">MTQISPRKSPRPGLPFAKPPFAKAYSFVLVTGLFFLFSWVGQFVFQLFAFQNEQGQHGQDFAWAEFLPEFLASTLENWQSEFLQLIWQAAGLAFLYHWGSSQSKESDDRMEAKLDALLQERGIDPADLSRH</sequence>
<dbReference type="EMBL" id="BOOJ01000057">
    <property type="protein sequence ID" value="GIH95876.1"/>
    <property type="molecule type" value="Genomic_DNA"/>
</dbReference>
<name>A0A8J3SJZ4_9ACTN</name>
<organism evidence="2 3">
    <name type="scientific">Planobispora siamensis</name>
    <dbReference type="NCBI Taxonomy" id="936338"/>
    <lineage>
        <taxon>Bacteria</taxon>
        <taxon>Bacillati</taxon>
        <taxon>Actinomycetota</taxon>
        <taxon>Actinomycetes</taxon>
        <taxon>Streptosporangiales</taxon>
        <taxon>Streptosporangiaceae</taxon>
        <taxon>Planobispora</taxon>
    </lineage>
</organism>
<keyword evidence="1" id="KW-0812">Transmembrane</keyword>
<protein>
    <submittedName>
        <fullName evidence="2">Uncharacterized protein</fullName>
    </submittedName>
</protein>
<accession>A0A8J3SJZ4</accession>
<dbReference type="InterPro" id="IPR046657">
    <property type="entry name" value="DUF6766"/>
</dbReference>
<proteinExistence type="predicted"/>
<reference evidence="2 3" key="1">
    <citation type="submission" date="2021-01" db="EMBL/GenBank/DDBJ databases">
        <title>Whole genome shotgun sequence of Planobispora siamensis NBRC 107568.</title>
        <authorList>
            <person name="Komaki H."/>
            <person name="Tamura T."/>
        </authorList>
    </citation>
    <scope>NUCLEOTIDE SEQUENCE [LARGE SCALE GENOMIC DNA]</scope>
    <source>
        <strain evidence="2 3">NBRC 107568</strain>
    </source>
</reference>
<comment type="caution">
    <text evidence="2">The sequence shown here is derived from an EMBL/GenBank/DDBJ whole genome shotgun (WGS) entry which is preliminary data.</text>
</comment>
<evidence type="ECO:0000313" key="2">
    <source>
        <dbReference type="EMBL" id="GIH95876.1"/>
    </source>
</evidence>
<dbReference type="Pfam" id="PF20554">
    <property type="entry name" value="DUF6766"/>
    <property type="match status" value="1"/>
</dbReference>
<evidence type="ECO:0000313" key="3">
    <source>
        <dbReference type="Proteomes" id="UP000619788"/>
    </source>
</evidence>
<gene>
    <name evidence="2" type="ORF">Psi01_65060</name>
</gene>
<keyword evidence="1" id="KW-1133">Transmembrane helix</keyword>
<keyword evidence="1" id="KW-0472">Membrane</keyword>